<dbReference type="Gene3D" id="3.40.50.150">
    <property type="entry name" value="Vaccinia Virus protein VP39"/>
    <property type="match status" value="1"/>
</dbReference>
<accession>A0A4R1L9P6</accession>
<name>A0A4R1L9P6_9BACT</name>
<dbReference type="InterPro" id="IPR050447">
    <property type="entry name" value="Erg6_SMT_methyltransf"/>
</dbReference>
<dbReference type="PROSITE" id="PS51685">
    <property type="entry name" value="SAM_MT_ERG6_SMT"/>
    <property type="match status" value="1"/>
</dbReference>
<dbReference type="SUPFAM" id="SSF53335">
    <property type="entry name" value="S-adenosyl-L-methionine-dependent methyltransferases"/>
    <property type="match status" value="1"/>
</dbReference>
<keyword evidence="1 5" id="KW-0489">Methyltransferase</keyword>
<dbReference type="InterPro" id="IPR013216">
    <property type="entry name" value="Methyltransf_11"/>
</dbReference>
<dbReference type="EMBL" id="SMGK01000001">
    <property type="protein sequence ID" value="TCK75055.1"/>
    <property type="molecule type" value="Genomic_DNA"/>
</dbReference>
<evidence type="ECO:0000313" key="5">
    <source>
        <dbReference type="EMBL" id="TCK75055.1"/>
    </source>
</evidence>
<evidence type="ECO:0000259" key="4">
    <source>
        <dbReference type="PROSITE" id="PS51685"/>
    </source>
</evidence>
<gene>
    <name evidence="5" type="ORF">C7378_0034</name>
</gene>
<evidence type="ECO:0000256" key="1">
    <source>
        <dbReference type="ARBA" id="ARBA00022603"/>
    </source>
</evidence>
<evidence type="ECO:0000256" key="3">
    <source>
        <dbReference type="ARBA" id="ARBA00022691"/>
    </source>
</evidence>
<dbReference type="PANTHER" id="PTHR44068">
    <property type="entry name" value="ZGC:194242"/>
    <property type="match status" value="1"/>
</dbReference>
<dbReference type="PANTHER" id="PTHR44068:SF6">
    <property type="entry name" value="SAM-DEPENDENT METHYLTRANSFERASE ERG6_SMT-TYPE DOMAIN-CONTAINING PROTEIN"/>
    <property type="match status" value="1"/>
</dbReference>
<dbReference type="InterPro" id="IPR030384">
    <property type="entry name" value="MeTrfase_SMT"/>
</dbReference>
<sequence>MDDLEHAIVTADPPLRVQQYRPMVRRYYECITSVYRHFWGDCYHFALFRDRESRTDALAATEHMIADEGRFRPGMDVLDVGCGLGGPALNIAAYSGVSITGVDLCEHHVRIASERALARKMQDRVSFRVGDGMHLPFADDSFDRIYVFEAGCHMPDKAAFCRECARVLRIGGEFLGLDWMQSNGLTQAEADRYIEPICQFCSVPDLISPAMMSNYLRRSGFEVLRSEEACSQQSLLRNFQVPEDAPPLLPGDWDATALQRVSRGGFALEEAARAGAFIVGRWHARKLA</sequence>
<dbReference type="Proteomes" id="UP000295210">
    <property type="component" value="Unassembled WGS sequence"/>
</dbReference>
<proteinExistence type="predicted"/>
<keyword evidence="3" id="KW-0949">S-adenosyl-L-methionine</keyword>
<evidence type="ECO:0000313" key="6">
    <source>
        <dbReference type="Proteomes" id="UP000295210"/>
    </source>
</evidence>
<dbReference type="AlphaFoldDB" id="A0A4R1L9P6"/>
<dbReference type="GO" id="GO:0032259">
    <property type="term" value="P:methylation"/>
    <property type="evidence" value="ECO:0007669"/>
    <property type="project" value="UniProtKB-KW"/>
</dbReference>
<dbReference type="GO" id="GO:0003838">
    <property type="term" value="F:sterol 24-C-methyltransferase activity"/>
    <property type="evidence" value="ECO:0007669"/>
    <property type="project" value="TreeGrafter"/>
</dbReference>
<keyword evidence="6" id="KW-1185">Reference proteome</keyword>
<dbReference type="Pfam" id="PF08241">
    <property type="entry name" value="Methyltransf_11"/>
    <property type="match status" value="1"/>
</dbReference>
<keyword evidence="2 5" id="KW-0808">Transferase</keyword>
<dbReference type="CDD" id="cd02440">
    <property type="entry name" value="AdoMet_MTases"/>
    <property type="match status" value="1"/>
</dbReference>
<protein>
    <submittedName>
        <fullName evidence="5">Methyltransferase family protein</fullName>
    </submittedName>
</protein>
<dbReference type="GO" id="GO:0016126">
    <property type="term" value="P:sterol biosynthetic process"/>
    <property type="evidence" value="ECO:0007669"/>
    <property type="project" value="TreeGrafter"/>
</dbReference>
<dbReference type="RefSeq" id="WP_165876560.1">
    <property type="nucleotide sequence ID" value="NZ_SMGK01000001.1"/>
</dbReference>
<dbReference type="InterPro" id="IPR029063">
    <property type="entry name" value="SAM-dependent_MTases_sf"/>
</dbReference>
<comment type="caution">
    <text evidence="5">The sequence shown here is derived from an EMBL/GenBank/DDBJ whole genome shotgun (WGS) entry which is preliminary data.</text>
</comment>
<reference evidence="5 6" key="1">
    <citation type="submission" date="2019-03" db="EMBL/GenBank/DDBJ databases">
        <title>Genomic Encyclopedia of Type Strains, Phase IV (KMG-IV): sequencing the most valuable type-strain genomes for metagenomic binning, comparative biology and taxonomic classification.</title>
        <authorList>
            <person name="Goeker M."/>
        </authorList>
    </citation>
    <scope>NUCLEOTIDE SEQUENCE [LARGE SCALE GENOMIC DNA]</scope>
    <source>
        <strain evidence="5 6">DSM 103428</strain>
    </source>
</reference>
<feature type="domain" description="SAM-dependent methyltransferase Erg6/SMT-type" evidence="4">
    <location>
        <begin position="27"/>
        <end position="183"/>
    </location>
</feature>
<evidence type="ECO:0000256" key="2">
    <source>
        <dbReference type="ARBA" id="ARBA00022679"/>
    </source>
</evidence>
<organism evidence="5 6">
    <name type="scientific">Acidipila rosea</name>
    <dbReference type="NCBI Taxonomy" id="768535"/>
    <lineage>
        <taxon>Bacteria</taxon>
        <taxon>Pseudomonadati</taxon>
        <taxon>Acidobacteriota</taxon>
        <taxon>Terriglobia</taxon>
        <taxon>Terriglobales</taxon>
        <taxon>Acidobacteriaceae</taxon>
        <taxon>Acidipila</taxon>
    </lineage>
</organism>